<feature type="domain" description="AAA+ ATPase" evidence="14">
    <location>
        <begin position="1253"/>
        <end position="1385"/>
    </location>
</feature>
<dbReference type="FunFam" id="3.40.50.300:FF:000768">
    <property type="entry name" value="Probable mitochondrial chaperone bcs1"/>
    <property type="match status" value="1"/>
</dbReference>
<keyword evidence="3 13" id="KW-0812">Transmembrane</keyword>
<keyword evidence="4" id="KW-0547">Nucleotide-binding</keyword>
<dbReference type="InterPro" id="IPR003959">
    <property type="entry name" value="ATPase_AAA_core"/>
</dbReference>
<dbReference type="SUPFAM" id="SSF52540">
    <property type="entry name" value="P-loop containing nucleoside triphosphate hydrolases"/>
    <property type="match status" value="1"/>
</dbReference>
<comment type="caution">
    <text evidence="16">The sequence shown here is derived from an EMBL/GenBank/DDBJ whole genome shotgun (WGS) entry which is preliminary data.</text>
</comment>
<evidence type="ECO:0000313" key="16">
    <source>
        <dbReference type="EMBL" id="CAG8950290.1"/>
    </source>
</evidence>
<dbReference type="Pfam" id="PF25426">
    <property type="entry name" value="AAA_lid_BCS1"/>
    <property type="match status" value="1"/>
</dbReference>
<dbReference type="Gene3D" id="3.40.50.300">
    <property type="entry name" value="P-loop containing nucleotide triphosphate hydrolases"/>
    <property type="match status" value="1"/>
</dbReference>
<comment type="subcellular location">
    <subcellularLocation>
        <location evidence="1">Mitochondrion inner membrane</location>
        <topology evidence="1">Single-pass membrane protein</topology>
    </subcellularLocation>
</comment>
<evidence type="ECO:0000256" key="3">
    <source>
        <dbReference type="ARBA" id="ARBA00022692"/>
    </source>
</evidence>
<feature type="transmembrane region" description="Helical" evidence="13">
    <location>
        <begin position="210"/>
        <end position="231"/>
    </location>
</feature>
<dbReference type="InterPro" id="IPR014851">
    <property type="entry name" value="BCS1_N"/>
</dbReference>
<dbReference type="InterPro" id="IPR027417">
    <property type="entry name" value="P-loop_NTPase"/>
</dbReference>
<dbReference type="Proteomes" id="UP000696280">
    <property type="component" value="Unassembled WGS sequence"/>
</dbReference>
<comment type="catalytic activity">
    <reaction evidence="11">
        <text>ATP + H2O = ADP + phosphate + H(+)</text>
        <dbReference type="Rhea" id="RHEA:13065"/>
        <dbReference type="ChEBI" id="CHEBI:15377"/>
        <dbReference type="ChEBI" id="CHEBI:15378"/>
        <dbReference type="ChEBI" id="CHEBI:30616"/>
        <dbReference type="ChEBI" id="CHEBI:43474"/>
        <dbReference type="ChEBI" id="CHEBI:456216"/>
    </reaction>
    <physiologicalReaction direction="left-to-right" evidence="11">
        <dbReference type="Rhea" id="RHEA:13066"/>
    </physiologicalReaction>
</comment>
<evidence type="ECO:0000259" key="15">
    <source>
        <dbReference type="SMART" id="SM01024"/>
    </source>
</evidence>
<keyword evidence="17" id="KW-1185">Reference proteome</keyword>
<evidence type="ECO:0000256" key="11">
    <source>
        <dbReference type="ARBA" id="ARBA00048778"/>
    </source>
</evidence>
<comment type="similarity">
    <text evidence="2">Belongs to the AAA ATPase family. BCS1 subfamily.</text>
</comment>
<evidence type="ECO:0000256" key="10">
    <source>
        <dbReference type="ARBA" id="ARBA00023136"/>
    </source>
</evidence>
<organism evidence="16 17">
    <name type="scientific">Hymenoscyphus fraxineus</name>
    <dbReference type="NCBI Taxonomy" id="746836"/>
    <lineage>
        <taxon>Eukaryota</taxon>
        <taxon>Fungi</taxon>
        <taxon>Dikarya</taxon>
        <taxon>Ascomycota</taxon>
        <taxon>Pezizomycotina</taxon>
        <taxon>Leotiomycetes</taxon>
        <taxon>Helotiales</taxon>
        <taxon>Helotiaceae</taxon>
        <taxon>Hymenoscyphus</taxon>
    </lineage>
</organism>
<evidence type="ECO:0000256" key="6">
    <source>
        <dbReference type="ARBA" id="ARBA00022801"/>
    </source>
</evidence>
<evidence type="ECO:0000256" key="9">
    <source>
        <dbReference type="ARBA" id="ARBA00023128"/>
    </source>
</evidence>
<dbReference type="Pfam" id="PF08740">
    <property type="entry name" value="BCS1_N"/>
    <property type="match status" value="1"/>
</dbReference>
<dbReference type="InterPro" id="IPR050747">
    <property type="entry name" value="Mitochondrial_chaperone_BCS1"/>
</dbReference>
<dbReference type="GO" id="GO:0005743">
    <property type="term" value="C:mitochondrial inner membrane"/>
    <property type="evidence" value="ECO:0007669"/>
    <property type="project" value="UniProtKB-SubCell"/>
</dbReference>
<dbReference type="PANTHER" id="PTHR23070">
    <property type="entry name" value="BCS1 AAA-TYPE ATPASE"/>
    <property type="match status" value="1"/>
</dbReference>
<evidence type="ECO:0000313" key="17">
    <source>
        <dbReference type="Proteomes" id="UP000696280"/>
    </source>
</evidence>
<name>A0A9N9KM61_9HELO</name>
<dbReference type="CDD" id="cd19510">
    <property type="entry name" value="RecA-like_BCS1"/>
    <property type="match status" value="1"/>
</dbReference>
<proteinExistence type="inferred from homology"/>
<evidence type="ECO:0000256" key="8">
    <source>
        <dbReference type="ARBA" id="ARBA00022989"/>
    </source>
</evidence>
<evidence type="ECO:0000256" key="1">
    <source>
        <dbReference type="ARBA" id="ARBA00004434"/>
    </source>
</evidence>
<feature type="domain" description="BCS1 N-terminal" evidence="15">
    <location>
        <begin position="1045"/>
        <end position="1222"/>
    </location>
</feature>
<keyword evidence="6" id="KW-0378">Hydrolase</keyword>
<gene>
    <name evidence="16" type="ORF">HYFRA_00006783</name>
</gene>
<evidence type="ECO:0000256" key="2">
    <source>
        <dbReference type="ARBA" id="ARBA00007448"/>
    </source>
</evidence>
<evidence type="ECO:0000256" key="4">
    <source>
        <dbReference type="ARBA" id="ARBA00022741"/>
    </source>
</evidence>
<feature type="transmembrane region" description="Helical" evidence="13">
    <location>
        <begin position="251"/>
        <end position="269"/>
    </location>
</feature>
<dbReference type="InterPro" id="IPR003593">
    <property type="entry name" value="AAA+_ATPase"/>
</dbReference>
<dbReference type="SMART" id="SM01024">
    <property type="entry name" value="BCS1_N"/>
    <property type="match status" value="1"/>
</dbReference>
<dbReference type="Pfam" id="PF00004">
    <property type="entry name" value="AAA"/>
    <property type="match status" value="1"/>
</dbReference>
<keyword evidence="8 13" id="KW-1133">Transmembrane helix</keyword>
<feature type="transmembrane region" description="Helical" evidence="13">
    <location>
        <begin position="37"/>
        <end position="58"/>
    </location>
</feature>
<feature type="region of interest" description="Disordered" evidence="12">
    <location>
        <begin position="672"/>
        <end position="709"/>
    </location>
</feature>
<accession>A0A9N9KM61</accession>
<reference evidence="16" key="1">
    <citation type="submission" date="2021-07" db="EMBL/GenBank/DDBJ databases">
        <authorList>
            <person name="Durling M."/>
        </authorList>
    </citation>
    <scope>NUCLEOTIDE SEQUENCE</scope>
</reference>
<feature type="transmembrane region" description="Helical" evidence="13">
    <location>
        <begin position="135"/>
        <end position="159"/>
    </location>
</feature>
<feature type="transmembrane region" description="Helical" evidence="13">
    <location>
        <begin position="165"/>
        <end position="189"/>
    </location>
</feature>
<dbReference type="Pfam" id="PF20684">
    <property type="entry name" value="Fung_rhodopsin"/>
    <property type="match status" value="1"/>
</dbReference>
<dbReference type="SMART" id="SM00382">
    <property type="entry name" value="AAA"/>
    <property type="match status" value="1"/>
</dbReference>
<feature type="region of interest" description="Disordered" evidence="12">
    <location>
        <begin position="849"/>
        <end position="874"/>
    </location>
</feature>
<keyword evidence="7" id="KW-0067">ATP-binding</keyword>
<dbReference type="GO" id="GO:0016887">
    <property type="term" value="F:ATP hydrolysis activity"/>
    <property type="evidence" value="ECO:0007669"/>
    <property type="project" value="InterPro"/>
</dbReference>
<evidence type="ECO:0000256" key="7">
    <source>
        <dbReference type="ARBA" id="ARBA00022840"/>
    </source>
</evidence>
<dbReference type="InterPro" id="IPR049326">
    <property type="entry name" value="Rhodopsin_dom_fungi"/>
</dbReference>
<keyword evidence="9" id="KW-0496">Mitochondrion</keyword>
<keyword evidence="5" id="KW-0999">Mitochondrion inner membrane</keyword>
<keyword evidence="10 13" id="KW-0472">Membrane</keyword>
<dbReference type="GO" id="GO:0005524">
    <property type="term" value="F:ATP binding"/>
    <property type="evidence" value="ECO:0007669"/>
    <property type="project" value="UniProtKB-KW"/>
</dbReference>
<dbReference type="InterPro" id="IPR057495">
    <property type="entry name" value="AAA_lid_BCS1"/>
</dbReference>
<evidence type="ECO:0000256" key="13">
    <source>
        <dbReference type="SAM" id="Phobius"/>
    </source>
</evidence>
<dbReference type="OrthoDB" id="10251412at2759"/>
<evidence type="ECO:0000256" key="12">
    <source>
        <dbReference type="SAM" id="MobiDB-lite"/>
    </source>
</evidence>
<evidence type="ECO:0000259" key="14">
    <source>
        <dbReference type="SMART" id="SM00382"/>
    </source>
</evidence>
<protein>
    <recommendedName>
        <fullName evidence="18">Mitochondrial chaperone BCS1</fullName>
    </recommendedName>
</protein>
<feature type="compositionally biased region" description="Polar residues" evidence="12">
    <location>
        <begin position="681"/>
        <end position="697"/>
    </location>
</feature>
<dbReference type="EMBL" id="CAJVRL010000037">
    <property type="protein sequence ID" value="CAG8950290.1"/>
    <property type="molecule type" value="Genomic_DNA"/>
</dbReference>
<dbReference type="GO" id="GO:0034551">
    <property type="term" value="P:mitochondrial respiratory chain complex III assembly"/>
    <property type="evidence" value="ECO:0007669"/>
    <property type="project" value="UniProtKB-ARBA"/>
</dbReference>
<sequence length="1476" mass="165283">MAPADSMALQTLLEGPALKPPPGMTSNFMHPPNFMKAMLIVEVIFFLLPTVAVSIRLYTKTRIIGKVTLDDYFCFLAFVGNTYASVAARLGDQAAGARHQWDVKIKDLRIFLYVRIAIPKTPELANVVKDFRIGAILYSLVVLAIKTSILLQFITIFSTGKRGKFFWACHALIWLNLVFYGSGFFLEIFSCQPIRKAWDPLVENGSCIDMGSVLVASAAVNVASDFIIVLLPQPIIWRLHLDNRKKLEISAVFSVAILACVSAAIGLYYRVLLAESADTTWYISMMTTYTFPELGLAIVAGCLPSIPKFLKKIKNINVSSHIVTSLREQASNRNNREEVEDRISMVRTGSNQKALLGSFDGRVVSFMLSKCCNISVFKKQEHDGIQIPLPLIFIQLTFTQQANLPQNVALPTHHHPTIANLLLGFLEDKPKLFAAGATCAYSQPPFIWYHIARRNNNPSAYWVYKGNLDKWDFGREDFPWQRVWASDWWEIRLFMATGRVAFSTFSTSQQNKQRANHRTPTFQSDFLSSLLDSCQRLTEEVSIMASLYKTHLREMLDKFLREGTSLAESRCDPTKEGFIDLYKHCAQEVRKMGFANSILVLHTVEAMQWSYLWAEPFAYEVPELQKLYMEWRDSEAEAKAFLDAVYAGLTETPHILPAPFIFRGSNESSRAMVKLEAPPNTRATSPASRVGSPQRSRTPALPPKHGFKVEYDESKEVEIKRVLARVTPFADTEPTTPKKMQPAGDDSESDEQSPPASARVLRSNNVRGRTFFRQDGTTRVIRSPCKPRASLIMPSVAEYRNPITTETAKESPNYSPDAMRGVIMTSPPPVFADPVASAPAVVKRKFQPEFKDATPSYGSHLHKKSRPNEDDDRYHVDQESNLKSVDGGFHYNLRQATKPANVGLNHNLRQESKPAGVGYHYSLRQEPKPADVGFHYNLRQEPKSNDFSMVGGGSFFQKNNWERALRRIVALAVWDESSVSGEKENWSSLGKDHGPFLKLGISFNAPPPQKLPMTTPPPSTPIASSILPLDALFNNPLFAGGIGLAGLGAAAAVARRTVIRGASLLKRRLLIDVEISKQDPSFPWVLAYLSQPRPAGGFIQSRLTRMHHLSMNTASRSIHNKPLHAQFLLQPGYGRHVIRVQDAYIAVNREKHNTANMQTGEPHETVTFTTLYAYRHVFEDIFREAHQLAVQAREGKTTMYTVEHTEWKPFGEPRKKRPIESVILDQGIKDRVVADVKDFLASQDWYVDRGIPYRRGYLLYGPPGSGKSSFIQALAGELDFGVSIIDLSQRGITDDKLALMLTKLPPRTILLLEDADSAFVNRRKMDADGYNGSTVTFSGLLNALDGVAAGEERIAFLTTNHIDRLDEALIRPGRVDMTVRIGEATRYQAAEMWNRFYGDIDVDGKGLERFLQRLEQLELIAGEGRDTKTKMSTSTAAIQGLFLFNKNNMDGAIGMAEGLIPRKYVPEVQEAVKVAA</sequence>
<feature type="transmembrane region" description="Helical" evidence="13">
    <location>
        <begin position="281"/>
        <end position="306"/>
    </location>
</feature>
<evidence type="ECO:0000256" key="5">
    <source>
        <dbReference type="ARBA" id="ARBA00022792"/>
    </source>
</evidence>
<feature type="region of interest" description="Disordered" evidence="12">
    <location>
        <begin position="728"/>
        <end position="765"/>
    </location>
</feature>
<evidence type="ECO:0008006" key="18">
    <source>
        <dbReference type="Google" id="ProtNLM"/>
    </source>
</evidence>